<name>A0A921QKF9_SORBI</name>
<proteinExistence type="predicted"/>
<evidence type="ECO:0000313" key="2">
    <source>
        <dbReference type="Proteomes" id="UP000807115"/>
    </source>
</evidence>
<dbReference type="AlphaFoldDB" id="A0A921QKF9"/>
<evidence type="ECO:0008006" key="3">
    <source>
        <dbReference type="Google" id="ProtNLM"/>
    </source>
</evidence>
<dbReference type="Proteomes" id="UP000807115">
    <property type="component" value="Chromosome 7"/>
</dbReference>
<sequence length="96" mass="10368">MEASKTKPGGVTQRRIGRWVRPPEGMLKLNCDASYYQEEGCGGWGFIIGDNDGDVVLSGWGASESLGEPFASGDHCLFTGSASSKQFGNWSFDTRD</sequence>
<accession>A0A921QKF9</accession>
<protein>
    <recommendedName>
        <fullName evidence="3">RNase H type-1 domain-containing protein</fullName>
    </recommendedName>
</protein>
<reference evidence="1" key="1">
    <citation type="journal article" date="2019" name="BMC Genomics">
        <title>A new reference genome for Sorghum bicolor reveals high levels of sequence similarity between sweet and grain genotypes: implications for the genetics of sugar metabolism.</title>
        <authorList>
            <person name="Cooper E.A."/>
            <person name="Brenton Z.W."/>
            <person name="Flinn B.S."/>
            <person name="Jenkins J."/>
            <person name="Shu S."/>
            <person name="Flowers D."/>
            <person name="Luo F."/>
            <person name="Wang Y."/>
            <person name="Xia P."/>
            <person name="Barry K."/>
            <person name="Daum C."/>
            <person name="Lipzen A."/>
            <person name="Yoshinaga Y."/>
            <person name="Schmutz J."/>
            <person name="Saski C."/>
            <person name="Vermerris W."/>
            <person name="Kresovich S."/>
        </authorList>
    </citation>
    <scope>NUCLEOTIDE SEQUENCE</scope>
</reference>
<organism evidence="1 2">
    <name type="scientific">Sorghum bicolor</name>
    <name type="common">Sorghum</name>
    <name type="synonym">Sorghum vulgare</name>
    <dbReference type="NCBI Taxonomy" id="4558"/>
    <lineage>
        <taxon>Eukaryota</taxon>
        <taxon>Viridiplantae</taxon>
        <taxon>Streptophyta</taxon>
        <taxon>Embryophyta</taxon>
        <taxon>Tracheophyta</taxon>
        <taxon>Spermatophyta</taxon>
        <taxon>Magnoliopsida</taxon>
        <taxon>Liliopsida</taxon>
        <taxon>Poales</taxon>
        <taxon>Poaceae</taxon>
        <taxon>PACMAD clade</taxon>
        <taxon>Panicoideae</taxon>
        <taxon>Andropogonodae</taxon>
        <taxon>Andropogoneae</taxon>
        <taxon>Sorghinae</taxon>
        <taxon>Sorghum</taxon>
    </lineage>
</organism>
<comment type="caution">
    <text evidence="1">The sequence shown here is derived from an EMBL/GenBank/DDBJ whole genome shotgun (WGS) entry which is preliminary data.</text>
</comment>
<evidence type="ECO:0000313" key="1">
    <source>
        <dbReference type="EMBL" id="KAG0522165.1"/>
    </source>
</evidence>
<gene>
    <name evidence="1" type="ORF">BDA96_07G013300</name>
</gene>
<dbReference type="EMBL" id="CM027686">
    <property type="protein sequence ID" value="KAG0522165.1"/>
    <property type="molecule type" value="Genomic_DNA"/>
</dbReference>
<reference evidence="1" key="2">
    <citation type="submission" date="2020-10" db="EMBL/GenBank/DDBJ databases">
        <authorList>
            <person name="Cooper E.A."/>
            <person name="Brenton Z.W."/>
            <person name="Flinn B.S."/>
            <person name="Jenkins J."/>
            <person name="Shu S."/>
            <person name="Flowers D."/>
            <person name="Luo F."/>
            <person name="Wang Y."/>
            <person name="Xia P."/>
            <person name="Barry K."/>
            <person name="Daum C."/>
            <person name="Lipzen A."/>
            <person name="Yoshinaga Y."/>
            <person name="Schmutz J."/>
            <person name="Saski C."/>
            <person name="Vermerris W."/>
            <person name="Kresovich S."/>
        </authorList>
    </citation>
    <scope>NUCLEOTIDE SEQUENCE</scope>
</reference>